<feature type="region of interest" description="Disordered" evidence="1">
    <location>
        <begin position="164"/>
        <end position="183"/>
    </location>
</feature>
<protein>
    <submittedName>
        <fullName evidence="2">Uncharacterized protein</fullName>
    </submittedName>
</protein>
<accession>A0A9P9WLN2</accession>
<dbReference type="EMBL" id="JAFIMR010000016">
    <property type="protein sequence ID" value="KAI1868961.1"/>
    <property type="molecule type" value="Genomic_DNA"/>
</dbReference>
<dbReference type="AlphaFoldDB" id="A0A9P9WLN2"/>
<proteinExistence type="predicted"/>
<dbReference type="Proteomes" id="UP000829685">
    <property type="component" value="Unassembled WGS sequence"/>
</dbReference>
<feature type="region of interest" description="Disordered" evidence="1">
    <location>
        <begin position="1"/>
        <end position="136"/>
    </location>
</feature>
<gene>
    <name evidence="2" type="ORF">JX265_006940</name>
</gene>
<evidence type="ECO:0000313" key="3">
    <source>
        <dbReference type="Proteomes" id="UP000829685"/>
    </source>
</evidence>
<feature type="compositionally biased region" description="Polar residues" evidence="1">
    <location>
        <begin position="18"/>
        <end position="37"/>
    </location>
</feature>
<organism evidence="2 3">
    <name type="scientific">Neoarthrinium moseri</name>
    <dbReference type="NCBI Taxonomy" id="1658444"/>
    <lineage>
        <taxon>Eukaryota</taxon>
        <taxon>Fungi</taxon>
        <taxon>Dikarya</taxon>
        <taxon>Ascomycota</taxon>
        <taxon>Pezizomycotina</taxon>
        <taxon>Sordariomycetes</taxon>
        <taxon>Xylariomycetidae</taxon>
        <taxon>Amphisphaeriales</taxon>
        <taxon>Apiosporaceae</taxon>
        <taxon>Neoarthrinium</taxon>
    </lineage>
</organism>
<name>A0A9P9WLN2_9PEZI</name>
<keyword evidence="3" id="KW-1185">Reference proteome</keyword>
<comment type="caution">
    <text evidence="2">The sequence shown here is derived from an EMBL/GenBank/DDBJ whole genome shotgun (WGS) entry which is preliminary data.</text>
</comment>
<evidence type="ECO:0000313" key="2">
    <source>
        <dbReference type="EMBL" id="KAI1868961.1"/>
    </source>
</evidence>
<evidence type="ECO:0000256" key="1">
    <source>
        <dbReference type="SAM" id="MobiDB-lite"/>
    </source>
</evidence>
<sequence length="341" mass="37360">MAPPSTPTPHRFLVPKRSASQRNSTPQTLQGGTQQFHATPRFSLHSTPREPAPSLTSSTPARPAAFLRQRASDSISDVLDSSPPVPQPSAHSNDSIEVDSIPASSAFPAGEYKSQPEASDDEADRPSHKRRRLSEISVVDSHTSLVSAEDQSFQVVDEQHVVNDSDELSGAESDAPESPKVASLQQPIFHRAPRFIPVEKPEESHQEPLPDVFSPRRRGAKYVPGGLAAELRGWLMDIEANTGPKREDEFVARVRVHEVRRGTGVTLITGRFISDGNPLEQHRGQYPTMRIMLAGEGRLAGLARRNEVTVDSIIGIAKPVWEANLGYESRWAAVACDWVVL</sequence>
<reference evidence="2" key="1">
    <citation type="submission" date="2021-03" db="EMBL/GenBank/DDBJ databases">
        <title>Revisited historic fungal species revealed as producer of novel bioactive compounds through whole genome sequencing and comparative genomics.</title>
        <authorList>
            <person name="Vignolle G.A."/>
            <person name="Hochenegger N."/>
            <person name="Mach R.L."/>
            <person name="Mach-Aigner A.R."/>
            <person name="Javad Rahimi M."/>
            <person name="Salim K.A."/>
            <person name="Chan C.M."/>
            <person name="Lim L.B.L."/>
            <person name="Cai F."/>
            <person name="Druzhinina I.S."/>
            <person name="U'Ren J.M."/>
            <person name="Derntl C."/>
        </authorList>
    </citation>
    <scope>NUCLEOTIDE SEQUENCE</scope>
    <source>
        <strain evidence="2">TUCIM 5799</strain>
    </source>
</reference>